<protein>
    <recommendedName>
        <fullName evidence="6">Resolvase/invertase-type recombinase catalytic domain-containing protein</fullName>
    </recommendedName>
</protein>
<name>A0ABP7HP21_9ACTN</name>
<dbReference type="InterPro" id="IPR038109">
    <property type="entry name" value="DNA_bind_recomb_sf"/>
</dbReference>
<accession>A0ABP7HP21</accession>
<evidence type="ECO:0000256" key="1">
    <source>
        <dbReference type="ARBA" id="ARBA00022908"/>
    </source>
</evidence>
<feature type="domain" description="Resolvase/invertase-type recombinase catalytic" evidence="6">
    <location>
        <begin position="1"/>
        <end position="152"/>
    </location>
</feature>
<dbReference type="Proteomes" id="UP001501009">
    <property type="component" value="Unassembled WGS sequence"/>
</dbReference>
<evidence type="ECO:0000256" key="2">
    <source>
        <dbReference type="ARBA" id="ARBA00023125"/>
    </source>
</evidence>
<dbReference type="Gene3D" id="3.90.1750.20">
    <property type="entry name" value="Putative Large Serine Recombinase, Chain B, Domain 2"/>
    <property type="match status" value="1"/>
</dbReference>
<dbReference type="PANTHER" id="PTHR30461">
    <property type="entry name" value="DNA-INVERTASE FROM LAMBDOID PROPHAGE"/>
    <property type="match status" value="1"/>
</dbReference>
<keyword evidence="3" id="KW-0233">DNA recombination</keyword>
<reference evidence="8" key="1">
    <citation type="journal article" date="2019" name="Int. J. Syst. Evol. Microbiol.">
        <title>The Global Catalogue of Microorganisms (GCM) 10K type strain sequencing project: providing services to taxonomists for standard genome sequencing and annotation.</title>
        <authorList>
            <consortium name="The Broad Institute Genomics Platform"/>
            <consortium name="The Broad Institute Genome Sequencing Center for Infectious Disease"/>
            <person name="Wu L."/>
            <person name="Ma J."/>
        </authorList>
    </citation>
    <scope>NUCLEOTIDE SEQUENCE [LARGE SCALE GENOMIC DNA]</scope>
    <source>
        <strain evidence="8">JCM 17138</strain>
    </source>
</reference>
<dbReference type="InterPro" id="IPR011109">
    <property type="entry name" value="DNA_bind_recombinase_dom"/>
</dbReference>
<dbReference type="EMBL" id="BAABDE010000017">
    <property type="protein sequence ID" value="GAA3800883.1"/>
    <property type="molecule type" value="Genomic_DNA"/>
</dbReference>
<organism evidence="7 8">
    <name type="scientific">Streptomyces coacervatus</name>
    <dbReference type="NCBI Taxonomy" id="647381"/>
    <lineage>
        <taxon>Bacteria</taxon>
        <taxon>Bacillati</taxon>
        <taxon>Actinomycetota</taxon>
        <taxon>Actinomycetes</taxon>
        <taxon>Kitasatosporales</taxon>
        <taxon>Streptomycetaceae</taxon>
        <taxon>Streptomyces</taxon>
    </lineage>
</organism>
<evidence type="ECO:0000313" key="8">
    <source>
        <dbReference type="Proteomes" id="UP001501009"/>
    </source>
</evidence>
<evidence type="ECO:0000313" key="7">
    <source>
        <dbReference type="EMBL" id="GAA3800883.1"/>
    </source>
</evidence>
<dbReference type="CDD" id="cd00338">
    <property type="entry name" value="Ser_Recombinase"/>
    <property type="match status" value="1"/>
</dbReference>
<gene>
    <name evidence="7" type="ORF">GCM10022403_038940</name>
</gene>
<feature type="region of interest" description="Disordered" evidence="5">
    <location>
        <begin position="215"/>
        <end position="238"/>
    </location>
</feature>
<comment type="caution">
    <text evidence="7">The sequence shown here is derived from an EMBL/GenBank/DDBJ whole genome shotgun (WGS) entry which is preliminary data.</text>
</comment>
<evidence type="ECO:0000259" key="6">
    <source>
        <dbReference type="PROSITE" id="PS51736"/>
    </source>
</evidence>
<dbReference type="InterPro" id="IPR036162">
    <property type="entry name" value="Resolvase-like_N_sf"/>
</dbReference>
<dbReference type="PROSITE" id="PS51736">
    <property type="entry name" value="RECOMBINASES_3"/>
    <property type="match status" value="1"/>
</dbReference>
<dbReference type="SMART" id="SM00857">
    <property type="entry name" value="Resolvase"/>
    <property type="match status" value="1"/>
</dbReference>
<dbReference type="PANTHER" id="PTHR30461:SF23">
    <property type="entry name" value="DNA RECOMBINASE-RELATED"/>
    <property type="match status" value="1"/>
</dbReference>
<dbReference type="InterPro" id="IPR006119">
    <property type="entry name" value="Resolv_N"/>
</dbReference>
<dbReference type="InterPro" id="IPR006118">
    <property type="entry name" value="Recombinase_CS"/>
</dbReference>
<feature type="active site" description="O-(5'-phospho-DNA)-serine intermediate" evidence="4">
    <location>
        <position position="7"/>
    </location>
</feature>
<proteinExistence type="predicted"/>
<keyword evidence="8" id="KW-1185">Reference proteome</keyword>
<dbReference type="RefSeq" id="WP_275777979.1">
    <property type="nucleotide sequence ID" value="NZ_BAABDE010000017.1"/>
</dbReference>
<dbReference type="PROSITE" id="PS00397">
    <property type="entry name" value="RECOMBINASES_1"/>
    <property type="match status" value="1"/>
</dbReference>
<evidence type="ECO:0000256" key="5">
    <source>
        <dbReference type="SAM" id="MobiDB-lite"/>
    </source>
</evidence>
<dbReference type="Gene3D" id="3.40.50.1390">
    <property type="entry name" value="Resolvase, N-terminal catalytic domain"/>
    <property type="match status" value="1"/>
</dbReference>
<dbReference type="SUPFAM" id="SSF53041">
    <property type="entry name" value="Resolvase-like"/>
    <property type="match status" value="1"/>
</dbReference>
<dbReference type="InterPro" id="IPR050639">
    <property type="entry name" value="SSR_resolvase"/>
</dbReference>
<keyword evidence="1" id="KW-0229">DNA integration</keyword>
<evidence type="ECO:0000256" key="3">
    <source>
        <dbReference type="ARBA" id="ARBA00023172"/>
    </source>
</evidence>
<dbReference type="Pfam" id="PF07508">
    <property type="entry name" value="Recombinase"/>
    <property type="match status" value="1"/>
</dbReference>
<keyword evidence="2" id="KW-0238">DNA-binding</keyword>
<evidence type="ECO:0000256" key="4">
    <source>
        <dbReference type="PROSITE-ProRule" id="PRU10137"/>
    </source>
</evidence>
<dbReference type="Pfam" id="PF00239">
    <property type="entry name" value="Resolvase"/>
    <property type="match status" value="1"/>
</dbReference>
<sequence>MGYIRVSTGRQLDGYGLDVQEKHVRRWCREAGHRLGRTIYRDEGRSGTLESAERPGLADALTEIEDGTADGIIAPNLDRFARTLVVQEAILAQIWKHGGRAFTADSGEVHPDDPDDPMRTAMRQMMGVFGQLERSMIAARLRHGRREKAEQGGYAYGAPPYGWRAHQKELALEEAEQAGRARQLRDEDELSFREIAAVLEAEGIRPKRGERWHPETVRRMLANPTDKPPTLYPRQRSV</sequence>